<dbReference type="SMART" id="SM00849">
    <property type="entry name" value="Lactamase_B"/>
    <property type="match status" value="1"/>
</dbReference>
<dbReference type="Proteomes" id="UP000070456">
    <property type="component" value="Unassembled WGS sequence"/>
</dbReference>
<protein>
    <submittedName>
        <fullName evidence="3">Nitric oxide reductase</fullName>
        <ecNumber evidence="3">1.-.-.-</ecNumber>
    </submittedName>
</protein>
<evidence type="ECO:0000259" key="2">
    <source>
        <dbReference type="PROSITE" id="PS50902"/>
    </source>
</evidence>
<reference evidence="3 4" key="1">
    <citation type="submission" date="2015-12" db="EMBL/GenBank/DDBJ databases">
        <title>Draft genome sequence of the thermoanaerobe Thermotalea metallivorans, an isolate from the runoff channel of the Great Artesian Basin, Australia.</title>
        <authorList>
            <person name="Patel B.K."/>
        </authorList>
    </citation>
    <scope>NUCLEOTIDE SEQUENCE [LARGE SCALE GENOMIC DNA]</scope>
    <source>
        <strain evidence="3 4">B2-1</strain>
    </source>
</reference>
<keyword evidence="4" id="KW-1185">Reference proteome</keyword>
<feature type="domain" description="Flavodoxin-like" evidence="2">
    <location>
        <begin position="253"/>
        <end position="391"/>
    </location>
</feature>
<dbReference type="RefSeq" id="WP_068554468.1">
    <property type="nucleotide sequence ID" value="NZ_LOEE01000009.1"/>
</dbReference>
<dbReference type="GO" id="GO:0010181">
    <property type="term" value="F:FMN binding"/>
    <property type="evidence" value="ECO:0007669"/>
    <property type="project" value="InterPro"/>
</dbReference>
<evidence type="ECO:0000313" key="3">
    <source>
        <dbReference type="EMBL" id="KXG77885.1"/>
    </source>
</evidence>
<dbReference type="OrthoDB" id="9807946at2"/>
<dbReference type="PANTHER" id="PTHR43717">
    <property type="entry name" value="ANAEROBIC NITRIC OXIDE REDUCTASE FLAVORUBREDOXIN"/>
    <property type="match status" value="1"/>
</dbReference>
<dbReference type="InterPro" id="IPR045761">
    <property type="entry name" value="ODP_dom"/>
</dbReference>
<dbReference type="InterPro" id="IPR029039">
    <property type="entry name" value="Flavoprotein-like_sf"/>
</dbReference>
<comment type="similarity">
    <text evidence="1">In the N-terminal section; belongs to the zinc metallo-hydrolase group 3 family.</text>
</comment>
<dbReference type="InterPro" id="IPR008254">
    <property type="entry name" value="Flavodoxin/NO_synth"/>
</dbReference>
<dbReference type="Pfam" id="PF00258">
    <property type="entry name" value="Flavodoxin_1"/>
    <property type="match status" value="1"/>
</dbReference>
<dbReference type="EMBL" id="LOEE01000009">
    <property type="protein sequence ID" value="KXG77885.1"/>
    <property type="molecule type" value="Genomic_DNA"/>
</dbReference>
<dbReference type="GO" id="GO:0009055">
    <property type="term" value="F:electron transfer activity"/>
    <property type="evidence" value="ECO:0007669"/>
    <property type="project" value="InterPro"/>
</dbReference>
<dbReference type="PIRSF" id="PIRSF005243">
    <property type="entry name" value="ROO"/>
    <property type="match status" value="1"/>
</dbReference>
<dbReference type="SUPFAM" id="SSF52218">
    <property type="entry name" value="Flavoproteins"/>
    <property type="match status" value="1"/>
</dbReference>
<dbReference type="AlphaFoldDB" id="A0A140LBG0"/>
<name>A0A140LBG0_9FIRM</name>
<dbReference type="Pfam" id="PF19583">
    <property type="entry name" value="ODP"/>
    <property type="match status" value="1"/>
</dbReference>
<comment type="caution">
    <text evidence="3">The sequence shown here is derived from an EMBL/GenBank/DDBJ whole genome shotgun (WGS) entry which is preliminary data.</text>
</comment>
<dbReference type="Gene3D" id="3.40.50.360">
    <property type="match status" value="1"/>
</dbReference>
<dbReference type="PATRIC" id="fig|520762.4.peg.384"/>
<organism evidence="3 4">
    <name type="scientific">Thermotalea metallivorans</name>
    <dbReference type="NCBI Taxonomy" id="520762"/>
    <lineage>
        <taxon>Bacteria</taxon>
        <taxon>Bacillati</taxon>
        <taxon>Bacillota</taxon>
        <taxon>Clostridia</taxon>
        <taxon>Peptostreptococcales</taxon>
        <taxon>Thermotaleaceae</taxon>
        <taxon>Thermotalea</taxon>
    </lineage>
</organism>
<dbReference type="SUPFAM" id="SSF56281">
    <property type="entry name" value="Metallo-hydrolase/oxidoreductase"/>
    <property type="match status" value="1"/>
</dbReference>
<dbReference type="Gene3D" id="3.60.15.10">
    <property type="entry name" value="Ribonuclease Z/Hydroxyacylglutathione hydrolase-like"/>
    <property type="match status" value="1"/>
</dbReference>
<dbReference type="PROSITE" id="PS50902">
    <property type="entry name" value="FLAVODOXIN_LIKE"/>
    <property type="match status" value="1"/>
</dbReference>
<dbReference type="STRING" id="520762.AN619_03390"/>
<dbReference type="InterPro" id="IPR036866">
    <property type="entry name" value="RibonucZ/Hydroxyglut_hydro"/>
</dbReference>
<accession>A0A140LBG0</accession>
<dbReference type="InterPro" id="IPR016440">
    <property type="entry name" value="Rubredoxin-O_OxRdtase"/>
</dbReference>
<dbReference type="PANTHER" id="PTHR43717:SF1">
    <property type="entry name" value="ANAEROBIC NITRIC OXIDE REDUCTASE FLAVORUBREDOXIN"/>
    <property type="match status" value="1"/>
</dbReference>
<keyword evidence="3" id="KW-0560">Oxidoreductase</keyword>
<sequence>MGAVEIKKGVYWVGAIDWDIRHFHGPSYHTHKGTTYNAYLIIDEKVALVDIVDAHFAEEMLENIRQVIDPSKIDYVVVNHVEPDHSGGFPKLMEYIPNAKVFCSKNGKDAMMHHYFGDYQYEVVKTGDIIRLGEKTIQFIEAPMLHWPDSMFSYIAEEALLLPNDAFGQHLASSKLFDDENDLCEVMEEAKKYFANILMPFGPLVVKKIEEIMKMGLKIDMIAPSHGIIWRSNPEKIIEKYMQWGHGTVERKAVVVYDTMWHSTEKMARAIVEGLVSEGVATRLYRASVTDVNDIITEILDAKAVLVASSTINNTMIPHVAHFLEELMGLRPRHKIGAAFGSYGWGKGAVANIEKKLKETGIQLVKEGLEIKYVPTEEHLKACFEYGKEIGKMI</sequence>
<evidence type="ECO:0000313" key="4">
    <source>
        <dbReference type="Proteomes" id="UP000070456"/>
    </source>
</evidence>
<dbReference type="GO" id="GO:0046872">
    <property type="term" value="F:metal ion binding"/>
    <property type="evidence" value="ECO:0007669"/>
    <property type="project" value="InterPro"/>
</dbReference>
<dbReference type="InterPro" id="IPR001279">
    <property type="entry name" value="Metallo-B-lactamas"/>
</dbReference>
<evidence type="ECO:0000256" key="1">
    <source>
        <dbReference type="ARBA" id="ARBA00007121"/>
    </source>
</evidence>
<dbReference type="GO" id="GO:0016651">
    <property type="term" value="F:oxidoreductase activity, acting on NAD(P)H"/>
    <property type="evidence" value="ECO:0007669"/>
    <property type="project" value="UniProtKB-ARBA"/>
</dbReference>
<dbReference type="EC" id="1.-.-.-" evidence="3"/>
<proteinExistence type="inferred from homology"/>
<dbReference type="CDD" id="cd07709">
    <property type="entry name" value="flavodiiron_proteins_MBL-fold"/>
    <property type="match status" value="1"/>
</dbReference>
<gene>
    <name evidence="3" type="primary">fprA</name>
    <name evidence="3" type="ORF">AN619_03390</name>
</gene>